<dbReference type="AlphaFoldDB" id="A0A9N9SII8"/>
<keyword evidence="1" id="KW-0862">Zinc</keyword>
<dbReference type="Proteomes" id="UP001153737">
    <property type="component" value="Chromosome 6"/>
</dbReference>
<dbReference type="GO" id="GO:0008270">
    <property type="term" value="F:zinc ion binding"/>
    <property type="evidence" value="ECO:0007669"/>
    <property type="project" value="UniProtKB-KW"/>
</dbReference>
<reference evidence="3" key="2">
    <citation type="submission" date="2022-10" db="EMBL/GenBank/DDBJ databases">
        <authorList>
            <consortium name="ENA_rothamsted_submissions"/>
            <consortium name="culmorum"/>
            <person name="King R."/>
        </authorList>
    </citation>
    <scope>NUCLEOTIDE SEQUENCE</scope>
</reference>
<gene>
    <name evidence="3" type="ORF">PHAECO_LOCUS10097</name>
</gene>
<evidence type="ECO:0000259" key="2">
    <source>
        <dbReference type="PROSITE" id="PS50157"/>
    </source>
</evidence>
<dbReference type="SMART" id="SM00355">
    <property type="entry name" value="ZnF_C2H2"/>
    <property type="match status" value="4"/>
</dbReference>
<dbReference type="Pfam" id="PF12874">
    <property type="entry name" value="zf-met"/>
    <property type="match status" value="1"/>
</dbReference>
<dbReference type="EMBL" id="OU896712">
    <property type="protein sequence ID" value="CAG9823125.1"/>
    <property type="molecule type" value="Genomic_DNA"/>
</dbReference>
<dbReference type="OrthoDB" id="8196265at2759"/>
<dbReference type="PROSITE" id="PS50157">
    <property type="entry name" value="ZINC_FINGER_C2H2_2"/>
    <property type="match status" value="1"/>
</dbReference>
<dbReference type="InterPro" id="IPR013087">
    <property type="entry name" value="Znf_C2H2_type"/>
</dbReference>
<dbReference type="Pfam" id="PF13912">
    <property type="entry name" value="zf-C2H2_6"/>
    <property type="match status" value="2"/>
</dbReference>
<sequence>MMELEIDVSQSISSADNSTIKQEFSEELGNENGDISIESDVLQDLKFEIDYESDPSKTDHKDEIFVCNLCGEFLHSQKALGDHELQCKIECKSVPLKRDPQEEIVCELGGKFLSSKRKLGHKLEYHENNTKDFQIKDEMFLCEVCQEIFRSEEDLEDHKLSHLEAESEGDADEAENAYVCSVCNEVFDNKKDLVEHKNSILECYEHRKCDKCEDGSAQEFSCIWELIDHVKDKHGLNVGDTLCIPWGIGRSFSLVGNSTSEASGSPCPVSKSAILDIVEKKGDIVQFLLVNNFSAFSEDLKCLVKSITIYSWLTGSETENALFCWCCSLFIQGHQTYTWRRLGCTNLENLSRSLMSHSISKEHIYSELKFKMFDKTVVSDAQYLSSPESIDMNDENVAQNRDVYNRFIDAVILCASQEPAPNQINCEEMLKVMAKYDTKLKDFFETQKEAFSEEIQNDLLSSVCHVVRRHIEEEVSNAVCFSWQVDKTTTIPTRSSQLSIIFRYCLKGVPVARFIEFLDVGFSTKAEKVSQLLTQRYEKFNLWYKLVGQTYDGATVGPEELKGLQTRVEVVAPMAVFTHCYAHNLNSVLWDACTPIRDCANFFEDLRGFSDFLSKCPEHARIFDNLCCPDSQTNPDFEYRIVFSVKNKREDLLCAIHFIDDQDVQTKYATKDLEDRLNDFNFLFHLNTFESIFLITEFEYSVIQNKNTNIVLSNTRIHHILSTLKSYRSREKYFRSIYDEAKQQLGLLGPPQKKNKNEQDFAHFRRVFNEILDTCITQIEVRFNDLKSLTFFDLLNRDKFAQYKKSFPKFVFEALLKVYPHVFDRNKLENELSIVYKDDDFYGDSISNLAEMSKFLFINSIDDTLSEISKLFSIILSLPPSSTERGFSTFERMKTFARNSTSKMRLSDFALASIEKPLIQQLQNDASFYDKIIDHFAETKIRKIDLIYTSV</sequence>
<feature type="domain" description="C2H2-type" evidence="2">
    <location>
        <begin position="140"/>
        <end position="167"/>
    </location>
</feature>
<name>A0A9N9SII8_PHACE</name>
<dbReference type="SUPFAM" id="SSF57667">
    <property type="entry name" value="beta-beta-alpha zinc fingers"/>
    <property type="match status" value="1"/>
</dbReference>
<dbReference type="Gene3D" id="3.30.160.60">
    <property type="entry name" value="Classic Zinc Finger"/>
    <property type="match status" value="1"/>
</dbReference>
<accession>A0A9N9SII8</accession>
<proteinExistence type="predicted"/>
<evidence type="ECO:0000256" key="1">
    <source>
        <dbReference type="PROSITE-ProRule" id="PRU00042"/>
    </source>
</evidence>
<organism evidence="3 4">
    <name type="scientific">Phaedon cochleariae</name>
    <name type="common">Mustard beetle</name>
    <dbReference type="NCBI Taxonomy" id="80249"/>
    <lineage>
        <taxon>Eukaryota</taxon>
        <taxon>Metazoa</taxon>
        <taxon>Ecdysozoa</taxon>
        <taxon>Arthropoda</taxon>
        <taxon>Hexapoda</taxon>
        <taxon>Insecta</taxon>
        <taxon>Pterygota</taxon>
        <taxon>Neoptera</taxon>
        <taxon>Endopterygota</taxon>
        <taxon>Coleoptera</taxon>
        <taxon>Polyphaga</taxon>
        <taxon>Cucujiformia</taxon>
        <taxon>Chrysomeloidea</taxon>
        <taxon>Chrysomelidae</taxon>
        <taxon>Chrysomelinae</taxon>
        <taxon>Chrysomelini</taxon>
        <taxon>Phaedon</taxon>
    </lineage>
</organism>
<keyword evidence="1" id="KW-0479">Metal-binding</keyword>
<keyword evidence="1" id="KW-0863">Zinc-finger</keyword>
<dbReference type="InterPro" id="IPR036236">
    <property type="entry name" value="Znf_C2H2_sf"/>
</dbReference>
<protein>
    <recommendedName>
        <fullName evidence="2">C2H2-type domain-containing protein</fullName>
    </recommendedName>
</protein>
<evidence type="ECO:0000313" key="3">
    <source>
        <dbReference type="EMBL" id="CAG9823125.1"/>
    </source>
</evidence>
<dbReference type="PANTHER" id="PTHR45749:SF28">
    <property type="entry name" value="ZINC FINGER MYM-TYPE PROTEIN 1-LIKE-RELATED"/>
    <property type="match status" value="1"/>
</dbReference>
<keyword evidence="4" id="KW-1185">Reference proteome</keyword>
<dbReference type="SUPFAM" id="SSF53098">
    <property type="entry name" value="Ribonuclease H-like"/>
    <property type="match status" value="1"/>
</dbReference>
<dbReference type="PROSITE" id="PS00028">
    <property type="entry name" value="ZINC_FINGER_C2H2_1"/>
    <property type="match status" value="1"/>
</dbReference>
<reference evidence="3" key="1">
    <citation type="submission" date="2022-01" db="EMBL/GenBank/DDBJ databases">
        <authorList>
            <person name="King R."/>
        </authorList>
    </citation>
    <scope>NUCLEOTIDE SEQUENCE</scope>
</reference>
<dbReference type="InterPro" id="IPR012337">
    <property type="entry name" value="RNaseH-like_sf"/>
</dbReference>
<dbReference type="PANTHER" id="PTHR45749">
    <property type="match status" value="1"/>
</dbReference>
<evidence type="ECO:0000313" key="4">
    <source>
        <dbReference type="Proteomes" id="UP001153737"/>
    </source>
</evidence>